<gene>
    <name evidence="1" type="ORF">RFH988_LOCUS34378</name>
</gene>
<protein>
    <submittedName>
        <fullName evidence="1">Uncharacterized protein</fullName>
    </submittedName>
</protein>
<dbReference type="Proteomes" id="UP000663882">
    <property type="component" value="Unassembled WGS sequence"/>
</dbReference>
<accession>A0A815KMP9</accession>
<dbReference type="EMBL" id="CAJNOO010004727">
    <property type="protein sequence ID" value="CAF1391883.1"/>
    <property type="molecule type" value="Genomic_DNA"/>
</dbReference>
<name>A0A815KMP9_9BILA</name>
<organism evidence="1 2">
    <name type="scientific">Rotaria sordida</name>
    <dbReference type="NCBI Taxonomy" id="392033"/>
    <lineage>
        <taxon>Eukaryota</taxon>
        <taxon>Metazoa</taxon>
        <taxon>Spiralia</taxon>
        <taxon>Gnathifera</taxon>
        <taxon>Rotifera</taxon>
        <taxon>Eurotatoria</taxon>
        <taxon>Bdelloidea</taxon>
        <taxon>Philodinida</taxon>
        <taxon>Philodinidae</taxon>
        <taxon>Rotaria</taxon>
    </lineage>
</organism>
<sequence>MATSGGEEAIAQRILRITDIAQEPLEFITPIGGYEEMPLVPLETAVEPLVSILPAVQSDAYVAKPR</sequence>
<proteinExistence type="predicted"/>
<evidence type="ECO:0000313" key="2">
    <source>
        <dbReference type="Proteomes" id="UP000663882"/>
    </source>
</evidence>
<comment type="caution">
    <text evidence="1">The sequence shown here is derived from an EMBL/GenBank/DDBJ whole genome shotgun (WGS) entry which is preliminary data.</text>
</comment>
<dbReference type="OrthoDB" id="10049756at2759"/>
<reference evidence="1" key="1">
    <citation type="submission" date="2021-02" db="EMBL/GenBank/DDBJ databases">
        <authorList>
            <person name="Nowell W R."/>
        </authorList>
    </citation>
    <scope>NUCLEOTIDE SEQUENCE</scope>
</reference>
<evidence type="ECO:0000313" key="1">
    <source>
        <dbReference type="EMBL" id="CAF1391883.1"/>
    </source>
</evidence>
<feature type="non-terminal residue" evidence="1">
    <location>
        <position position="66"/>
    </location>
</feature>
<dbReference type="AlphaFoldDB" id="A0A815KMP9"/>